<feature type="compositionally biased region" description="Low complexity" evidence="1">
    <location>
        <begin position="1"/>
        <end position="13"/>
    </location>
</feature>
<dbReference type="AlphaFoldDB" id="A0A4C1SJD8"/>
<evidence type="ECO:0000313" key="3">
    <source>
        <dbReference type="Proteomes" id="UP000299102"/>
    </source>
</evidence>
<sequence>MSRSASPSPSIVSGKRPLVPAPPKPPRTGRTVPYGAQTAKTTGSTVVNKNAQGDYANGVALPITVQVWTSTLSRPHRLSSSIRRRRPSPRRSRSPALQNFWCQTRHPKIKPRHPFTYAKGRKIKAVLRNIPLEISTDCIKSDLESQNYPVFAVHRMHRRDGTVIGHVLAVLHKSDTAKDIFKSPKYAASAVSS</sequence>
<accession>A0A4C1SJD8</accession>
<dbReference type="EMBL" id="BGZK01003532">
    <property type="protein sequence ID" value="GBP02282.1"/>
    <property type="molecule type" value="Genomic_DNA"/>
</dbReference>
<dbReference type="Proteomes" id="UP000299102">
    <property type="component" value="Unassembled WGS sequence"/>
</dbReference>
<feature type="region of interest" description="Disordered" evidence="1">
    <location>
        <begin position="1"/>
        <end position="44"/>
    </location>
</feature>
<name>A0A4C1SJD8_EUMVA</name>
<evidence type="ECO:0000256" key="1">
    <source>
        <dbReference type="SAM" id="MobiDB-lite"/>
    </source>
</evidence>
<reference evidence="2 3" key="1">
    <citation type="journal article" date="2019" name="Commun. Biol.">
        <title>The bagworm genome reveals a unique fibroin gene that provides high tensile strength.</title>
        <authorList>
            <person name="Kono N."/>
            <person name="Nakamura H."/>
            <person name="Ohtoshi R."/>
            <person name="Tomita M."/>
            <person name="Numata K."/>
            <person name="Arakawa K."/>
        </authorList>
    </citation>
    <scope>NUCLEOTIDE SEQUENCE [LARGE SCALE GENOMIC DNA]</scope>
</reference>
<gene>
    <name evidence="2" type="ORF">EVAR_85390_1</name>
</gene>
<evidence type="ECO:0000313" key="2">
    <source>
        <dbReference type="EMBL" id="GBP02282.1"/>
    </source>
</evidence>
<feature type="region of interest" description="Disordered" evidence="1">
    <location>
        <begin position="74"/>
        <end position="95"/>
    </location>
</feature>
<keyword evidence="3" id="KW-1185">Reference proteome</keyword>
<protein>
    <submittedName>
        <fullName evidence="2">Uncharacterized protein</fullName>
    </submittedName>
</protein>
<organism evidence="2 3">
    <name type="scientific">Eumeta variegata</name>
    <name type="common">Bagworm moth</name>
    <name type="synonym">Eumeta japonica</name>
    <dbReference type="NCBI Taxonomy" id="151549"/>
    <lineage>
        <taxon>Eukaryota</taxon>
        <taxon>Metazoa</taxon>
        <taxon>Ecdysozoa</taxon>
        <taxon>Arthropoda</taxon>
        <taxon>Hexapoda</taxon>
        <taxon>Insecta</taxon>
        <taxon>Pterygota</taxon>
        <taxon>Neoptera</taxon>
        <taxon>Endopterygota</taxon>
        <taxon>Lepidoptera</taxon>
        <taxon>Glossata</taxon>
        <taxon>Ditrysia</taxon>
        <taxon>Tineoidea</taxon>
        <taxon>Psychidae</taxon>
        <taxon>Oiketicinae</taxon>
        <taxon>Eumeta</taxon>
    </lineage>
</organism>
<proteinExistence type="predicted"/>
<comment type="caution">
    <text evidence="2">The sequence shown here is derived from an EMBL/GenBank/DDBJ whole genome shotgun (WGS) entry which is preliminary data.</text>
</comment>
<feature type="compositionally biased region" description="Basic residues" evidence="1">
    <location>
        <begin position="74"/>
        <end position="93"/>
    </location>
</feature>
<dbReference type="OrthoDB" id="8123886at2759"/>